<dbReference type="GO" id="GO:0020037">
    <property type="term" value="F:heme binding"/>
    <property type="evidence" value="ECO:0007669"/>
    <property type="project" value="TreeGrafter"/>
</dbReference>
<dbReference type="GO" id="GO:0009055">
    <property type="term" value="F:electron transfer activity"/>
    <property type="evidence" value="ECO:0007669"/>
    <property type="project" value="UniProtKB-UniRule"/>
</dbReference>
<evidence type="ECO:0008006" key="16">
    <source>
        <dbReference type="Google" id="ProtNLM"/>
    </source>
</evidence>
<gene>
    <name evidence="14" type="ORF">C9I57_01545</name>
</gene>
<evidence type="ECO:0000256" key="11">
    <source>
        <dbReference type="ARBA" id="ARBA00023136"/>
    </source>
</evidence>
<feature type="transmembrane region" description="Helical" evidence="12">
    <location>
        <begin position="12"/>
        <end position="43"/>
    </location>
</feature>
<dbReference type="GO" id="GO:0070069">
    <property type="term" value="C:cytochrome complex"/>
    <property type="evidence" value="ECO:0007669"/>
    <property type="project" value="UniProtKB-UniRule"/>
</dbReference>
<dbReference type="GO" id="GO:0046872">
    <property type="term" value="F:metal ion binding"/>
    <property type="evidence" value="ECO:0007669"/>
    <property type="project" value="UniProtKB-UniRule"/>
</dbReference>
<dbReference type="PIRSF" id="PIRSF006446">
    <property type="entry name" value="Cyt_quinol_oxidase_1"/>
    <property type="match status" value="1"/>
</dbReference>
<feature type="transmembrane region" description="Helical" evidence="12">
    <location>
        <begin position="187"/>
        <end position="207"/>
    </location>
</feature>
<accession>A0A2T3Y272</accession>
<feature type="transmembrane region" description="Helical" evidence="12">
    <location>
        <begin position="98"/>
        <end position="118"/>
    </location>
</feature>
<evidence type="ECO:0000256" key="10">
    <source>
        <dbReference type="ARBA" id="ARBA00023004"/>
    </source>
</evidence>
<feature type="region of interest" description="Disordered" evidence="13">
    <location>
        <begin position="438"/>
        <end position="481"/>
    </location>
</feature>
<evidence type="ECO:0000313" key="15">
    <source>
        <dbReference type="Proteomes" id="UP000240638"/>
    </source>
</evidence>
<dbReference type="GO" id="GO:0019646">
    <property type="term" value="P:aerobic electron transport chain"/>
    <property type="evidence" value="ECO:0007669"/>
    <property type="project" value="InterPro"/>
</dbReference>
<evidence type="ECO:0000256" key="4">
    <source>
        <dbReference type="ARBA" id="ARBA00022475"/>
    </source>
</evidence>
<keyword evidence="10 12" id="KW-0408">Iron</keyword>
<feature type="transmembrane region" description="Helical" evidence="12">
    <location>
        <begin position="55"/>
        <end position="78"/>
    </location>
</feature>
<comment type="caution">
    <text evidence="14">The sequence shown here is derived from an EMBL/GenBank/DDBJ whole genome shotgun (WGS) entry which is preliminary data.</text>
</comment>
<keyword evidence="8 12" id="KW-0249">Electron transport</keyword>
<keyword evidence="6 12" id="KW-0812">Transmembrane</keyword>
<dbReference type="InterPro" id="IPR002585">
    <property type="entry name" value="Cyt-d_ubiquinol_oxidase_su_1"/>
</dbReference>
<evidence type="ECO:0000256" key="2">
    <source>
        <dbReference type="ARBA" id="ARBA00009819"/>
    </source>
</evidence>
<keyword evidence="5 12" id="KW-0349">Heme</keyword>
<evidence type="ECO:0000256" key="13">
    <source>
        <dbReference type="SAM" id="MobiDB-lite"/>
    </source>
</evidence>
<evidence type="ECO:0000256" key="9">
    <source>
        <dbReference type="ARBA" id="ARBA00022989"/>
    </source>
</evidence>
<reference evidence="14 15" key="1">
    <citation type="submission" date="2018-03" db="EMBL/GenBank/DDBJ databases">
        <title>Whole genome analyses suggest that Burkholderia sensu lato contains two further novel genera in the rhizoxinica-symbiotica group Mycetohabitans gen. nov., and Trinickia gen. nov.: implications for the evolution of diazotrophy and nodulation in the Burkholderiaceae.</title>
        <authorList>
            <person name="Estrada De Los Santos P."/>
            <person name="Palmer M."/>
            <person name="Chavez-Ramirez B."/>
            <person name="Steenkamp E.T."/>
            <person name="Hirsch A.M."/>
            <person name="Manyaka P."/>
            <person name="Maluk M."/>
            <person name="Lafos M."/>
            <person name="Crook M."/>
            <person name="Gross E."/>
            <person name="Simon M.F."/>
            <person name="Bueno Dos Reis Junior F."/>
            <person name="Poole P.S."/>
            <person name="Venter S.N."/>
            <person name="James E.K."/>
        </authorList>
    </citation>
    <scope>NUCLEOTIDE SEQUENCE [LARGE SCALE GENOMIC DNA]</scope>
    <source>
        <strain evidence="14 15">JPY-366</strain>
    </source>
</reference>
<comment type="similarity">
    <text evidence="2 12">Belongs to the cytochrome ubiquinol oxidase subunit 1 family.</text>
</comment>
<dbReference type="AlphaFoldDB" id="A0A2T3Y272"/>
<evidence type="ECO:0000256" key="7">
    <source>
        <dbReference type="ARBA" id="ARBA00022723"/>
    </source>
</evidence>
<feature type="compositionally biased region" description="Polar residues" evidence="13">
    <location>
        <begin position="458"/>
        <end position="467"/>
    </location>
</feature>
<evidence type="ECO:0000256" key="12">
    <source>
        <dbReference type="PIRNR" id="PIRNR006446"/>
    </source>
</evidence>
<sequence>MVMSALVLSRLQFAWVIALHILLPAFTVGLSCYIATLEVLWWATGRDVYRRLSVFWLRIFAVSFGMGVVSGIVMPFQFGTNWSRFSAAASSAIGAQMTYEVLTAFFLESAFLGVLLFGRKLVPQWAHAFSAIFVALGTLMSSFWILAVNSWMQTPRGFHMVDGKFVPDSMLAVIFTPSFPYRLAHTVTAFLVTTAFVILGTGAHYLLKRRAAEESRVMVNMALFFLTVMVPLQIALGDAHGLNTLKYQPVKIAAMEGLWDTGRRIPANLFSIPDDEEETNHFEISIPVLGSIYLTHDPNGLVHGLKDWPREDRPVVPIVFFAFHIMVLIAILMLVVVVWGLALWRGRRLYENRTWLALARIAMPIGFIAVIAGWTTTEAGRQPWTVYGLMRTADSVTPSLTTGDVALSLALYVICYIVIFGSGLVLMKRLVHIGPTVPEEPPAIKPEKRAARPLSAVGRSSNSTRNEAASVPGTGGDDASA</sequence>
<keyword evidence="7 12" id="KW-0479">Metal-binding</keyword>
<feature type="transmembrane region" description="Helical" evidence="12">
    <location>
        <begin position="125"/>
        <end position="147"/>
    </location>
</feature>
<evidence type="ECO:0000256" key="5">
    <source>
        <dbReference type="ARBA" id="ARBA00022617"/>
    </source>
</evidence>
<keyword evidence="3 12" id="KW-0813">Transport</keyword>
<dbReference type="PANTHER" id="PTHR30365:SF14">
    <property type="entry name" value="CYTOCHROME BD MENAQUINOL OXIDASE SUBUNIT I-RELATED"/>
    <property type="match status" value="1"/>
</dbReference>
<evidence type="ECO:0000256" key="8">
    <source>
        <dbReference type="ARBA" id="ARBA00022982"/>
    </source>
</evidence>
<dbReference type="EMBL" id="PYUC01000001">
    <property type="protein sequence ID" value="PTB22852.1"/>
    <property type="molecule type" value="Genomic_DNA"/>
</dbReference>
<dbReference type="Proteomes" id="UP000240638">
    <property type="component" value="Unassembled WGS sequence"/>
</dbReference>
<keyword evidence="11 12" id="KW-0472">Membrane</keyword>
<dbReference type="GO" id="GO:0016682">
    <property type="term" value="F:oxidoreductase activity, acting on diphenols and related substances as donors, oxygen as acceptor"/>
    <property type="evidence" value="ECO:0007669"/>
    <property type="project" value="TreeGrafter"/>
</dbReference>
<feature type="transmembrane region" description="Helical" evidence="12">
    <location>
        <begin position="405"/>
        <end position="426"/>
    </location>
</feature>
<keyword evidence="4 12" id="KW-1003">Cell membrane</keyword>
<proteinExistence type="inferred from homology"/>
<feature type="transmembrane region" description="Helical" evidence="12">
    <location>
        <begin position="355"/>
        <end position="374"/>
    </location>
</feature>
<name>A0A2T3Y272_9BURK</name>
<evidence type="ECO:0000256" key="1">
    <source>
        <dbReference type="ARBA" id="ARBA00004651"/>
    </source>
</evidence>
<dbReference type="PANTHER" id="PTHR30365">
    <property type="entry name" value="CYTOCHROME D UBIQUINOL OXIDASE"/>
    <property type="match status" value="1"/>
</dbReference>
<protein>
    <recommendedName>
        <fullName evidence="16">Cytochrome ubiquinol oxidase subunit I</fullName>
    </recommendedName>
</protein>
<keyword evidence="9 12" id="KW-1133">Transmembrane helix</keyword>
<evidence type="ECO:0000313" key="14">
    <source>
        <dbReference type="EMBL" id="PTB22852.1"/>
    </source>
</evidence>
<dbReference type="Pfam" id="PF01654">
    <property type="entry name" value="Cyt_bd_oxida_I"/>
    <property type="match status" value="1"/>
</dbReference>
<comment type="subcellular location">
    <subcellularLocation>
        <location evidence="12">Cell inner membrane</location>
    </subcellularLocation>
    <subcellularLocation>
        <location evidence="1">Cell membrane</location>
        <topology evidence="1">Multi-pass membrane protein</topology>
    </subcellularLocation>
</comment>
<organism evidence="14 15">
    <name type="scientific">Trinickia symbiotica</name>
    <dbReference type="NCBI Taxonomy" id="863227"/>
    <lineage>
        <taxon>Bacteria</taxon>
        <taxon>Pseudomonadati</taxon>
        <taxon>Pseudomonadota</taxon>
        <taxon>Betaproteobacteria</taxon>
        <taxon>Burkholderiales</taxon>
        <taxon>Burkholderiaceae</taxon>
        <taxon>Trinickia</taxon>
    </lineage>
</organism>
<dbReference type="GO" id="GO:0005886">
    <property type="term" value="C:plasma membrane"/>
    <property type="evidence" value="ECO:0007669"/>
    <property type="project" value="UniProtKB-SubCell"/>
</dbReference>
<evidence type="ECO:0000256" key="3">
    <source>
        <dbReference type="ARBA" id="ARBA00022448"/>
    </source>
</evidence>
<feature type="transmembrane region" description="Helical" evidence="12">
    <location>
        <begin position="219"/>
        <end position="236"/>
    </location>
</feature>
<evidence type="ECO:0000256" key="6">
    <source>
        <dbReference type="ARBA" id="ARBA00022692"/>
    </source>
</evidence>
<feature type="transmembrane region" description="Helical" evidence="12">
    <location>
        <begin position="318"/>
        <end position="343"/>
    </location>
</feature>